<feature type="compositionally biased region" description="Low complexity" evidence="1">
    <location>
        <begin position="178"/>
        <end position="192"/>
    </location>
</feature>
<dbReference type="EMBL" id="JAEHOE010000195">
    <property type="protein sequence ID" value="KAG2482953.1"/>
    <property type="molecule type" value="Genomic_DNA"/>
</dbReference>
<evidence type="ECO:0000313" key="3">
    <source>
        <dbReference type="Proteomes" id="UP000612055"/>
    </source>
</evidence>
<dbReference type="InterPro" id="IPR052658">
    <property type="entry name" value="TPR-containing"/>
</dbReference>
<feature type="compositionally biased region" description="Polar residues" evidence="1">
    <location>
        <begin position="35"/>
        <end position="45"/>
    </location>
</feature>
<dbReference type="Gene3D" id="1.25.40.10">
    <property type="entry name" value="Tetratricopeptide repeat domain"/>
    <property type="match status" value="1"/>
</dbReference>
<dbReference type="SUPFAM" id="SSF48452">
    <property type="entry name" value="TPR-like"/>
    <property type="match status" value="1"/>
</dbReference>
<name>A0A836BPU7_9CHLO</name>
<proteinExistence type="predicted"/>
<feature type="region of interest" description="Disordered" evidence="1">
    <location>
        <begin position="1"/>
        <end position="52"/>
    </location>
</feature>
<dbReference type="OrthoDB" id="2423701at2759"/>
<dbReference type="PANTHER" id="PTHR15544">
    <property type="entry name" value="OSMOSIS RESPONSIVE FACTOR"/>
    <property type="match status" value="1"/>
</dbReference>
<dbReference type="PANTHER" id="PTHR15544:SF0">
    <property type="entry name" value="TETRATRICOPEPTIDE REPEAT PROTEIN 33"/>
    <property type="match status" value="1"/>
</dbReference>
<protein>
    <submittedName>
        <fullName evidence="2">Uncharacterized protein</fullName>
    </submittedName>
</protein>
<comment type="caution">
    <text evidence="2">The sequence shown here is derived from an EMBL/GenBank/DDBJ whole genome shotgun (WGS) entry which is preliminary data.</text>
</comment>
<evidence type="ECO:0000256" key="1">
    <source>
        <dbReference type="SAM" id="MobiDB-lite"/>
    </source>
</evidence>
<sequence length="243" mass="24913">MAKAVALRAFTEESDEEPDPANQAAELQARRVWPSNWTRSGSQPSRLPPPAAWTRPGRCWGGRCGCCRAARSCTSCTRRRVLTELGAAWEALRAAGRAAELAPAWAEAHVTLGRAQRNYGEPLLAEASYDRALELLQPDAAGALATEVSEVRALASRQREAGPGVRARVMGEGPEGPAPAEQAPAEGPSEGAAGAGKDRPDAAEEAGTGADGGEAGKGAAGTRGAGGEAEPGEAGQAERGRAG</sequence>
<reference evidence="2" key="1">
    <citation type="journal article" date="2020" name="bioRxiv">
        <title>Comparative genomics of Chlamydomonas.</title>
        <authorList>
            <person name="Craig R.J."/>
            <person name="Hasan A.R."/>
            <person name="Ness R.W."/>
            <person name="Keightley P.D."/>
        </authorList>
    </citation>
    <scope>NUCLEOTIDE SEQUENCE</scope>
    <source>
        <strain evidence="2">CCAP 11/70</strain>
    </source>
</reference>
<organism evidence="2 3">
    <name type="scientific">Edaphochlamys debaryana</name>
    <dbReference type="NCBI Taxonomy" id="47281"/>
    <lineage>
        <taxon>Eukaryota</taxon>
        <taxon>Viridiplantae</taxon>
        <taxon>Chlorophyta</taxon>
        <taxon>core chlorophytes</taxon>
        <taxon>Chlorophyceae</taxon>
        <taxon>CS clade</taxon>
        <taxon>Chlamydomonadales</taxon>
        <taxon>Chlamydomonadales incertae sedis</taxon>
        <taxon>Edaphochlamys</taxon>
    </lineage>
</organism>
<feature type="region of interest" description="Disordered" evidence="1">
    <location>
        <begin position="153"/>
        <end position="243"/>
    </location>
</feature>
<keyword evidence="3" id="KW-1185">Reference proteome</keyword>
<feature type="compositionally biased region" description="Gly residues" evidence="1">
    <location>
        <begin position="209"/>
        <end position="229"/>
    </location>
</feature>
<accession>A0A836BPU7</accession>
<dbReference type="AlphaFoldDB" id="A0A836BPU7"/>
<gene>
    <name evidence="2" type="ORF">HYH03_018130</name>
</gene>
<dbReference type="Proteomes" id="UP000612055">
    <property type="component" value="Unassembled WGS sequence"/>
</dbReference>
<dbReference type="InterPro" id="IPR011990">
    <property type="entry name" value="TPR-like_helical_dom_sf"/>
</dbReference>
<evidence type="ECO:0000313" key="2">
    <source>
        <dbReference type="EMBL" id="KAG2482953.1"/>
    </source>
</evidence>